<dbReference type="InterPro" id="IPR012338">
    <property type="entry name" value="Beta-lactam/transpept-like"/>
</dbReference>
<evidence type="ECO:0000313" key="5">
    <source>
        <dbReference type="EMBL" id="SMP11540.1"/>
    </source>
</evidence>
<dbReference type="NCBIfam" id="NF012099">
    <property type="entry name" value="SubclassA2"/>
    <property type="match status" value="1"/>
</dbReference>
<dbReference type="NCBIfam" id="NF033103">
    <property type="entry name" value="bla_class_A"/>
    <property type="match status" value="1"/>
</dbReference>
<organism evidence="5 6">
    <name type="scientific">Chryseobacterium profundimaris</name>
    <dbReference type="NCBI Taxonomy" id="1387275"/>
    <lineage>
        <taxon>Bacteria</taxon>
        <taxon>Pseudomonadati</taxon>
        <taxon>Bacteroidota</taxon>
        <taxon>Flavobacteriia</taxon>
        <taxon>Flavobacteriales</taxon>
        <taxon>Weeksellaceae</taxon>
        <taxon>Chryseobacterium group</taxon>
        <taxon>Chryseobacterium</taxon>
    </lineage>
</organism>
<evidence type="ECO:0000256" key="1">
    <source>
        <dbReference type="ARBA" id="ARBA00001526"/>
    </source>
</evidence>
<dbReference type="PANTHER" id="PTHR35333">
    <property type="entry name" value="BETA-LACTAMASE"/>
    <property type="match status" value="1"/>
</dbReference>
<accession>A0ABY1NK41</accession>
<keyword evidence="6" id="KW-1185">Reference proteome</keyword>
<evidence type="ECO:0000259" key="4">
    <source>
        <dbReference type="Pfam" id="PF13354"/>
    </source>
</evidence>
<dbReference type="Gene3D" id="3.40.710.10">
    <property type="entry name" value="DD-peptidase/beta-lactamase superfamily"/>
    <property type="match status" value="1"/>
</dbReference>
<dbReference type="PANTHER" id="PTHR35333:SF3">
    <property type="entry name" value="BETA-LACTAMASE-TYPE TRANSPEPTIDASE FOLD CONTAINING PROTEIN"/>
    <property type="match status" value="1"/>
</dbReference>
<gene>
    <name evidence="5" type="ORF">SAMN06264346_102340</name>
</gene>
<evidence type="ECO:0000256" key="3">
    <source>
        <dbReference type="ARBA" id="ARBA00012865"/>
    </source>
</evidence>
<dbReference type="SUPFAM" id="SSF56601">
    <property type="entry name" value="beta-lactamase/transpeptidase-like"/>
    <property type="match status" value="1"/>
</dbReference>
<proteinExistence type="inferred from homology"/>
<dbReference type="Proteomes" id="UP001157960">
    <property type="component" value="Unassembled WGS sequence"/>
</dbReference>
<dbReference type="NCBIfam" id="NF000447">
    <property type="entry name" value="bla-A_Chryseo"/>
    <property type="match status" value="1"/>
</dbReference>
<dbReference type="InterPro" id="IPR000871">
    <property type="entry name" value="Beta-lactam_class-A"/>
</dbReference>
<reference evidence="5 6" key="1">
    <citation type="submission" date="2017-05" db="EMBL/GenBank/DDBJ databases">
        <authorList>
            <person name="Varghese N."/>
            <person name="Submissions S."/>
        </authorList>
    </citation>
    <scope>NUCLEOTIDE SEQUENCE [LARGE SCALE GENOMIC DNA]</scope>
    <source>
        <strain evidence="5 6">DSM 28214</strain>
    </source>
</reference>
<dbReference type="Pfam" id="PF13354">
    <property type="entry name" value="Beta-lactamase2"/>
    <property type="match status" value="1"/>
</dbReference>
<sequence>MSFASFMVNKNKQNIMKKIGLLLFVLISAFVFGQQSALEQKINAIIKGKNATVGISVLGFENGFQYGKNAEKKLPMQSVFKFHIAAAVLDYVDKGKLSLDQKILLNNANLHENTWSPLRDKYPKGNVEVPLHEILEYTVAKSDNNGCDILLKLIGGTKTVQRFMNSKGVRGFQIKFNEAEMHEDWNAQYENYSTAASATEVLKKFYDGKLLSKMSTDYLMKVMLSTSTGKNKLIEQLPENTPVARKTGASGKNDAGLTGAENEIAIVTLPNGKHYAIAVFVSNSTETDVVNCKMISDISKSVWDYFNK</sequence>
<protein>
    <recommendedName>
        <fullName evidence="3">beta-lactamase</fullName>
        <ecNumber evidence="3">3.5.2.6</ecNumber>
    </recommendedName>
</protein>
<dbReference type="EMBL" id="FXTZ01000002">
    <property type="protein sequence ID" value="SMP11540.1"/>
    <property type="molecule type" value="Genomic_DNA"/>
</dbReference>
<evidence type="ECO:0000256" key="2">
    <source>
        <dbReference type="ARBA" id="ARBA00009009"/>
    </source>
</evidence>
<comment type="caution">
    <text evidence="5">The sequence shown here is derived from an EMBL/GenBank/DDBJ whole genome shotgun (WGS) entry which is preliminary data.</text>
</comment>
<dbReference type="InterPro" id="IPR045155">
    <property type="entry name" value="Beta-lactam_cat"/>
</dbReference>
<feature type="domain" description="Beta-lactamase class A catalytic" evidence="4">
    <location>
        <begin position="54"/>
        <end position="281"/>
    </location>
</feature>
<evidence type="ECO:0000313" key="6">
    <source>
        <dbReference type="Proteomes" id="UP001157960"/>
    </source>
</evidence>
<comment type="catalytic activity">
    <reaction evidence="1">
        <text>a beta-lactam + H2O = a substituted beta-amino acid</text>
        <dbReference type="Rhea" id="RHEA:20401"/>
        <dbReference type="ChEBI" id="CHEBI:15377"/>
        <dbReference type="ChEBI" id="CHEBI:35627"/>
        <dbReference type="ChEBI" id="CHEBI:140347"/>
        <dbReference type="EC" id="3.5.2.6"/>
    </reaction>
</comment>
<comment type="similarity">
    <text evidence="2">Belongs to the class-A beta-lactamase family.</text>
</comment>
<name>A0ABY1NK41_9FLAO</name>
<dbReference type="EC" id="3.5.2.6" evidence="3"/>
<dbReference type="PRINTS" id="PR00118">
    <property type="entry name" value="BLACTAMASEA"/>
</dbReference>